<organism evidence="1 2">
    <name type="scientific">Ramularia collo-cygni</name>
    <dbReference type="NCBI Taxonomy" id="112498"/>
    <lineage>
        <taxon>Eukaryota</taxon>
        <taxon>Fungi</taxon>
        <taxon>Dikarya</taxon>
        <taxon>Ascomycota</taxon>
        <taxon>Pezizomycotina</taxon>
        <taxon>Dothideomycetes</taxon>
        <taxon>Dothideomycetidae</taxon>
        <taxon>Mycosphaerellales</taxon>
        <taxon>Mycosphaerellaceae</taxon>
        <taxon>Ramularia</taxon>
    </lineage>
</organism>
<evidence type="ECO:0000313" key="2">
    <source>
        <dbReference type="Proteomes" id="UP000225277"/>
    </source>
</evidence>
<dbReference type="GeneID" id="35598628"/>
<dbReference type="Proteomes" id="UP000225277">
    <property type="component" value="Unassembled WGS sequence"/>
</dbReference>
<dbReference type="EMBL" id="FJUY01000004">
    <property type="protein sequence ID" value="CZT17589.1"/>
    <property type="molecule type" value="Genomic_DNA"/>
</dbReference>
<accession>A0A2D3V7X3</accession>
<sequence length="120" mass="13381">MLALVYFKADNVLFIILFGVAQQSITTELSNLDILSLGIVFIYITDMDFTQLTSTIRNDVSSLSLGPYYGYGVTVKQHLTYIIAADKQGNKLQLVEVVLRDKDNRVPLICYFAGANKLVP</sequence>
<keyword evidence="2" id="KW-1185">Reference proteome</keyword>
<proteinExistence type="predicted"/>
<gene>
    <name evidence="1" type="ORF">RCC_03423</name>
</gene>
<protein>
    <submittedName>
        <fullName evidence="1">Uncharacterized protein</fullName>
    </submittedName>
</protein>
<reference evidence="1 2" key="1">
    <citation type="submission" date="2016-03" db="EMBL/GenBank/DDBJ databases">
        <authorList>
            <person name="Ploux O."/>
        </authorList>
    </citation>
    <scope>NUCLEOTIDE SEQUENCE [LARGE SCALE GENOMIC DNA]</scope>
    <source>
        <strain evidence="1 2">URUG2</strain>
    </source>
</reference>
<dbReference type="AlphaFoldDB" id="A0A2D3V7X3"/>
<dbReference type="RefSeq" id="XP_023624481.1">
    <property type="nucleotide sequence ID" value="XM_023768713.1"/>
</dbReference>
<name>A0A2D3V7X3_9PEZI</name>
<dbReference type="OrthoDB" id="3651199at2759"/>
<evidence type="ECO:0000313" key="1">
    <source>
        <dbReference type="EMBL" id="CZT17589.1"/>
    </source>
</evidence>